<evidence type="ECO:0000313" key="8">
    <source>
        <dbReference type="Proteomes" id="UP000282388"/>
    </source>
</evidence>
<dbReference type="GO" id="GO:0006310">
    <property type="term" value="P:DNA recombination"/>
    <property type="evidence" value="ECO:0007669"/>
    <property type="project" value="UniProtKB-KW"/>
</dbReference>
<gene>
    <name evidence="7" type="ORF">D7V32_11245</name>
</gene>
<evidence type="ECO:0000259" key="5">
    <source>
        <dbReference type="PROSITE" id="PS51898"/>
    </source>
</evidence>
<proteinExistence type="predicted"/>
<dbReference type="InterPro" id="IPR002104">
    <property type="entry name" value="Integrase_catalytic"/>
</dbReference>
<dbReference type="OrthoDB" id="9057547at2"/>
<keyword evidence="8" id="KW-1185">Reference proteome</keyword>
<dbReference type="RefSeq" id="WP_120402971.1">
    <property type="nucleotide sequence ID" value="NZ_RAXV01000024.1"/>
</dbReference>
<protein>
    <submittedName>
        <fullName evidence="7">Site-specific integrase</fullName>
    </submittedName>
</protein>
<dbReference type="InterPro" id="IPR044068">
    <property type="entry name" value="CB"/>
</dbReference>
<dbReference type="PANTHER" id="PTHR30349">
    <property type="entry name" value="PHAGE INTEGRASE-RELATED"/>
    <property type="match status" value="1"/>
</dbReference>
<dbReference type="InterPro" id="IPR050090">
    <property type="entry name" value="Tyrosine_recombinase_XerCD"/>
</dbReference>
<dbReference type="PROSITE" id="PS51900">
    <property type="entry name" value="CB"/>
    <property type="match status" value="1"/>
</dbReference>
<dbReference type="EMBL" id="RAXV01000024">
    <property type="protein sequence ID" value="RKG30429.1"/>
    <property type="molecule type" value="Genomic_DNA"/>
</dbReference>
<evidence type="ECO:0000256" key="1">
    <source>
        <dbReference type="ARBA" id="ARBA00022908"/>
    </source>
</evidence>
<dbReference type="GO" id="GO:0003677">
    <property type="term" value="F:DNA binding"/>
    <property type="evidence" value="ECO:0007669"/>
    <property type="project" value="UniProtKB-UniRule"/>
</dbReference>
<sequence>MSLSIYQQKNGSWRADLEAYGQRKSKVLKSKAEAKKWSEIQEREFFLNFSTDQALNRDIVITVHEALSRYAKEVSFYKKTAKKEIQRIRYYQNHLPYVDWPLAHYKSEFLKQWENSVMNRSIKPLKASSILRDYSTLSAFFNWCRKDKNWIDFNPVENVRKPKKPPHRERRTELEELQAILAALKYLPGSVPETKMQEVGLIWLIAMATGMRSGEIVNRPLDEVFLQKRYILLPNTKNGTSRKVPLDDFALQLWTLATKIERKSSLKVFTINDSSRDTLFRKARKQAGLEGADITFHDSRHEAASLMARRVKNALTLCKIFGWKDPKQALIYYNPTNDEILEELNMSSGLSKLMS</sequence>
<dbReference type="GO" id="GO:0015074">
    <property type="term" value="P:DNA integration"/>
    <property type="evidence" value="ECO:0007669"/>
    <property type="project" value="UniProtKB-KW"/>
</dbReference>
<keyword evidence="1" id="KW-0229">DNA integration</keyword>
<dbReference type="AlphaFoldDB" id="A0A3A8E8C7"/>
<reference evidence="7 8" key="1">
    <citation type="submission" date="2018-09" db="EMBL/GenBank/DDBJ databases">
        <title>The draft genome of Acinetobacter spp. strains.</title>
        <authorList>
            <person name="Qin J."/>
            <person name="Feng Y."/>
            <person name="Zong Z."/>
        </authorList>
    </citation>
    <scope>NUCLEOTIDE SEQUENCE [LARGE SCALE GENOMIC DNA]</scope>
    <source>
        <strain evidence="7 8">WCHAc060012</strain>
    </source>
</reference>
<dbReference type="Pfam" id="PF00589">
    <property type="entry name" value="Phage_integrase"/>
    <property type="match status" value="1"/>
</dbReference>
<name>A0A3A8E8C7_9GAMM</name>
<accession>A0A3A8E8C7</accession>
<evidence type="ECO:0000259" key="6">
    <source>
        <dbReference type="PROSITE" id="PS51900"/>
    </source>
</evidence>
<dbReference type="InterPro" id="IPR010998">
    <property type="entry name" value="Integrase_recombinase_N"/>
</dbReference>
<dbReference type="InterPro" id="IPR011010">
    <property type="entry name" value="DNA_brk_join_enz"/>
</dbReference>
<comment type="caution">
    <text evidence="7">The sequence shown here is derived from an EMBL/GenBank/DDBJ whole genome shotgun (WGS) entry which is preliminary data.</text>
</comment>
<feature type="domain" description="Tyr recombinase" evidence="5">
    <location>
        <begin position="167"/>
        <end position="346"/>
    </location>
</feature>
<dbReference type="Gene3D" id="1.10.443.10">
    <property type="entry name" value="Intergrase catalytic core"/>
    <property type="match status" value="1"/>
</dbReference>
<dbReference type="SUPFAM" id="SSF56349">
    <property type="entry name" value="DNA breaking-rejoining enzymes"/>
    <property type="match status" value="1"/>
</dbReference>
<evidence type="ECO:0000256" key="2">
    <source>
        <dbReference type="ARBA" id="ARBA00023125"/>
    </source>
</evidence>
<keyword evidence="2 4" id="KW-0238">DNA-binding</keyword>
<dbReference type="Gene3D" id="1.10.150.130">
    <property type="match status" value="1"/>
</dbReference>
<dbReference type="PROSITE" id="PS51898">
    <property type="entry name" value="TYR_RECOMBINASE"/>
    <property type="match status" value="1"/>
</dbReference>
<dbReference type="CDD" id="cd00796">
    <property type="entry name" value="INT_Rci_Hp1_C"/>
    <property type="match status" value="1"/>
</dbReference>
<organism evidence="7 8">
    <name type="scientific">Acinetobacter tianfuensis</name>
    <dbReference type="NCBI Taxonomy" id="2419603"/>
    <lineage>
        <taxon>Bacteria</taxon>
        <taxon>Pseudomonadati</taxon>
        <taxon>Pseudomonadota</taxon>
        <taxon>Gammaproteobacteria</taxon>
        <taxon>Moraxellales</taxon>
        <taxon>Moraxellaceae</taxon>
        <taxon>Acinetobacter</taxon>
    </lineage>
</organism>
<dbReference type="PANTHER" id="PTHR30349:SF94">
    <property type="entry name" value="INTEGRASE_RECOMBINASE HI_1414-RELATED"/>
    <property type="match status" value="1"/>
</dbReference>
<keyword evidence="3" id="KW-0233">DNA recombination</keyword>
<evidence type="ECO:0000256" key="3">
    <source>
        <dbReference type="ARBA" id="ARBA00023172"/>
    </source>
</evidence>
<dbReference type="InterPro" id="IPR013762">
    <property type="entry name" value="Integrase-like_cat_sf"/>
</dbReference>
<evidence type="ECO:0000256" key="4">
    <source>
        <dbReference type="PROSITE-ProRule" id="PRU01248"/>
    </source>
</evidence>
<feature type="domain" description="Core-binding (CB)" evidence="6">
    <location>
        <begin position="61"/>
        <end position="145"/>
    </location>
</feature>
<evidence type="ECO:0000313" key="7">
    <source>
        <dbReference type="EMBL" id="RKG30429.1"/>
    </source>
</evidence>
<dbReference type="Proteomes" id="UP000282388">
    <property type="component" value="Unassembled WGS sequence"/>
</dbReference>